<accession>F8FAX2</accession>
<feature type="domain" description="DUF2179" evidence="7">
    <location>
        <begin position="227"/>
        <end position="281"/>
    </location>
</feature>
<dbReference type="EMBL" id="CP002869">
    <property type="protein sequence ID" value="AEI41373.1"/>
    <property type="molecule type" value="Genomic_DNA"/>
</dbReference>
<keyword evidence="5 6" id="KW-0472">Membrane</keyword>
<dbReference type="Proteomes" id="UP000006620">
    <property type="component" value="Chromosome"/>
</dbReference>
<dbReference type="Pfam" id="PF10035">
    <property type="entry name" value="DUF2179"/>
    <property type="match status" value="1"/>
</dbReference>
<dbReference type="HOGENOM" id="CLU_063199_1_1_9"/>
<protein>
    <recommendedName>
        <fullName evidence="7">DUF2179 domain-containing protein</fullName>
    </recommendedName>
</protein>
<dbReference type="PATRIC" id="fig|1036673.3.peg.2569"/>
<keyword evidence="4 6" id="KW-1133">Transmembrane helix</keyword>
<evidence type="ECO:0000256" key="6">
    <source>
        <dbReference type="SAM" id="Phobius"/>
    </source>
</evidence>
<dbReference type="KEGG" id="pms:KNP414_02813"/>
<sequence length="288" mass="31557">MPQVQHLLKTIVPILFGTAIYAFGLHYFVISNELMEGGVTGVALLLNYIFGLQPSVSTLLLNIPLFFVGWRLLGRAPMLYTIIGTMSVSFFLWIMELLISAGWLVPFKTEHDLFLVSAYAGVTLGTGLGIVFRYGGTTGGADIVARIANKWKGVSIGRTILMIDVVVIGLSVFFLPIEKILYTFVAVFIASKLIDVLIEGSYATQAFTIISNRSEEVAAVITKELDRGATIFPAFGAYSNQPKNVIYCVVSRTEMKRLKDLVHSIDPLAFLIITKVHDVVGEGFKPNG</sequence>
<keyword evidence="3 6" id="KW-0812">Transmembrane</keyword>
<gene>
    <name evidence="8" type="ordered locus">KNP414_02813</name>
</gene>
<dbReference type="Gene3D" id="3.30.70.120">
    <property type="match status" value="1"/>
</dbReference>
<name>F8FAX2_PAEMK</name>
<dbReference type="RefSeq" id="WP_013916534.1">
    <property type="nucleotide sequence ID" value="NC_015690.1"/>
</dbReference>
<feature type="transmembrane region" description="Helical" evidence="6">
    <location>
        <begin position="12"/>
        <end position="30"/>
    </location>
</feature>
<proteinExistence type="predicted"/>
<dbReference type="AlphaFoldDB" id="F8FAX2"/>
<evidence type="ECO:0000256" key="2">
    <source>
        <dbReference type="ARBA" id="ARBA00022475"/>
    </source>
</evidence>
<dbReference type="CDD" id="cd16380">
    <property type="entry name" value="YitT_C"/>
    <property type="match status" value="1"/>
</dbReference>
<dbReference type="GO" id="GO:0005886">
    <property type="term" value="C:plasma membrane"/>
    <property type="evidence" value="ECO:0007669"/>
    <property type="project" value="UniProtKB-SubCell"/>
</dbReference>
<evidence type="ECO:0000256" key="1">
    <source>
        <dbReference type="ARBA" id="ARBA00004651"/>
    </source>
</evidence>
<evidence type="ECO:0000259" key="7">
    <source>
        <dbReference type="Pfam" id="PF10035"/>
    </source>
</evidence>
<feature type="transmembrane region" description="Helical" evidence="6">
    <location>
        <begin position="42"/>
        <end position="67"/>
    </location>
</feature>
<feature type="transmembrane region" description="Helical" evidence="6">
    <location>
        <begin position="79"/>
        <end position="101"/>
    </location>
</feature>
<keyword evidence="2" id="KW-1003">Cell membrane</keyword>
<evidence type="ECO:0000256" key="3">
    <source>
        <dbReference type="ARBA" id="ARBA00022692"/>
    </source>
</evidence>
<dbReference type="PIRSF" id="PIRSF006483">
    <property type="entry name" value="Membrane_protein_YitT"/>
    <property type="match status" value="1"/>
</dbReference>
<evidence type="ECO:0000256" key="5">
    <source>
        <dbReference type="ARBA" id="ARBA00023136"/>
    </source>
</evidence>
<reference evidence="8 9" key="2">
    <citation type="journal article" date="2013" name="Genome Announc.">
        <title>Genome Sequence of Growth-Improving Paenibacillus mucilaginosus Strain KNP414.</title>
        <authorList>
            <person name="Lu J.J."/>
            <person name="Wang J.F."/>
            <person name="Hu X.F."/>
        </authorList>
    </citation>
    <scope>NUCLEOTIDE SEQUENCE [LARGE SCALE GENOMIC DNA]</scope>
    <source>
        <strain evidence="8 9">KNP414</strain>
    </source>
</reference>
<comment type="subcellular location">
    <subcellularLocation>
        <location evidence="1">Cell membrane</location>
        <topology evidence="1">Multi-pass membrane protein</topology>
    </subcellularLocation>
</comment>
<dbReference type="PANTHER" id="PTHR33545:SF10">
    <property type="entry name" value="UPF0750 MEMBRANE PROTEIN YPJC"/>
    <property type="match status" value="1"/>
</dbReference>
<reference evidence="9" key="1">
    <citation type="submission" date="2011-06" db="EMBL/GenBank/DDBJ databases">
        <title>Complete genome sequence of Paenibacillus mucilaginosus KNP414.</title>
        <authorList>
            <person name="Wang J."/>
            <person name="Hu S."/>
            <person name="Hu X."/>
            <person name="Zhang B."/>
            <person name="Dong D."/>
            <person name="Zhang S."/>
            <person name="Zhao K."/>
            <person name="Wu D."/>
        </authorList>
    </citation>
    <scope>NUCLEOTIDE SEQUENCE [LARGE SCALE GENOMIC DNA]</scope>
    <source>
        <strain evidence="9">KNP414</strain>
    </source>
</reference>
<evidence type="ECO:0000313" key="8">
    <source>
        <dbReference type="EMBL" id="AEI41373.1"/>
    </source>
</evidence>
<dbReference type="PANTHER" id="PTHR33545">
    <property type="entry name" value="UPF0750 MEMBRANE PROTEIN YITT-RELATED"/>
    <property type="match status" value="1"/>
</dbReference>
<dbReference type="Pfam" id="PF02588">
    <property type="entry name" value="YitT_membrane"/>
    <property type="match status" value="1"/>
</dbReference>
<dbReference type="InterPro" id="IPR015867">
    <property type="entry name" value="N-reg_PII/ATP_PRibTrfase_C"/>
</dbReference>
<feature type="transmembrane region" description="Helical" evidence="6">
    <location>
        <begin position="113"/>
        <end position="135"/>
    </location>
</feature>
<dbReference type="InterPro" id="IPR019264">
    <property type="entry name" value="DUF2179"/>
</dbReference>
<feature type="transmembrane region" description="Helical" evidence="6">
    <location>
        <begin position="156"/>
        <end position="174"/>
    </location>
</feature>
<feature type="transmembrane region" description="Helical" evidence="6">
    <location>
        <begin position="180"/>
        <end position="198"/>
    </location>
</feature>
<organism evidence="8 9">
    <name type="scientific">Paenibacillus mucilaginosus (strain KNP414)</name>
    <dbReference type="NCBI Taxonomy" id="1036673"/>
    <lineage>
        <taxon>Bacteria</taxon>
        <taxon>Bacillati</taxon>
        <taxon>Bacillota</taxon>
        <taxon>Bacilli</taxon>
        <taxon>Bacillales</taxon>
        <taxon>Paenibacillaceae</taxon>
        <taxon>Paenibacillus</taxon>
    </lineage>
</organism>
<dbReference type="InterPro" id="IPR003740">
    <property type="entry name" value="YitT"/>
</dbReference>
<evidence type="ECO:0000313" key="9">
    <source>
        <dbReference type="Proteomes" id="UP000006620"/>
    </source>
</evidence>
<evidence type="ECO:0000256" key="4">
    <source>
        <dbReference type="ARBA" id="ARBA00022989"/>
    </source>
</evidence>
<dbReference type="InterPro" id="IPR051461">
    <property type="entry name" value="UPF0750_membrane"/>
</dbReference>